<protein>
    <submittedName>
        <fullName evidence="1">Uncharacterized protein</fullName>
    </submittedName>
</protein>
<evidence type="ECO:0000313" key="2">
    <source>
        <dbReference type="Proteomes" id="UP001518989"/>
    </source>
</evidence>
<dbReference type="Proteomes" id="UP001518989">
    <property type="component" value="Unassembled WGS sequence"/>
</dbReference>
<gene>
    <name evidence="1" type="ORF">IAI61_15855</name>
</gene>
<proteinExistence type="predicted"/>
<accession>A0ABS3KSS1</accession>
<keyword evidence="2" id="KW-1185">Reference proteome</keyword>
<comment type="caution">
    <text evidence="1">The sequence shown here is derived from an EMBL/GenBank/DDBJ whole genome shotgun (WGS) entry which is preliminary data.</text>
</comment>
<evidence type="ECO:0000313" key="1">
    <source>
        <dbReference type="EMBL" id="MBO1080518.1"/>
    </source>
</evidence>
<reference evidence="1 2" key="1">
    <citation type="submission" date="2020-09" db="EMBL/GenBank/DDBJ databases">
        <title>Roseomonas.</title>
        <authorList>
            <person name="Zhu W."/>
        </authorList>
    </citation>
    <scope>NUCLEOTIDE SEQUENCE [LARGE SCALE GENOMIC DNA]</scope>
    <source>
        <strain evidence="1 2">573</strain>
    </source>
</reference>
<organism evidence="1 2">
    <name type="scientific">Roseomonas haemaphysalidis</name>
    <dbReference type="NCBI Taxonomy" id="2768162"/>
    <lineage>
        <taxon>Bacteria</taxon>
        <taxon>Pseudomonadati</taxon>
        <taxon>Pseudomonadota</taxon>
        <taxon>Alphaproteobacteria</taxon>
        <taxon>Acetobacterales</taxon>
        <taxon>Roseomonadaceae</taxon>
        <taxon>Roseomonas</taxon>
    </lineage>
</organism>
<sequence length="213" mass="22513">MAARPLPDPQGGWMVRLGSGPAAFSRGGFASAAAADHWAEQAAEAARRSAIRIGPRRIPGTLAEALRRWCIDQGTLPEAEGGTHLAPVRRFESLLQDIACAWPLAILSPEDLSALRARRRPLGVAAMLVEQAALAAAVDALRELHLPQLDNPFHAPADDGVFLPERMAGSPPAARSLAAYVTALREGQHLDEVLVLAGLHDPKAHGARLHAAG</sequence>
<dbReference type="RefSeq" id="WP_207418530.1">
    <property type="nucleotide sequence ID" value="NZ_CP061177.1"/>
</dbReference>
<dbReference type="EMBL" id="JACTNG010000009">
    <property type="protein sequence ID" value="MBO1080518.1"/>
    <property type="molecule type" value="Genomic_DNA"/>
</dbReference>
<name>A0ABS3KSS1_9PROT</name>